<accession>A0A839SQ47</accession>
<gene>
    <name evidence="3" type="ORF">FHR98_000613</name>
</gene>
<dbReference type="SUPFAM" id="SSF50249">
    <property type="entry name" value="Nucleic acid-binding proteins"/>
    <property type="match status" value="1"/>
</dbReference>
<proteinExistence type="predicted"/>
<reference evidence="3 4" key="1">
    <citation type="submission" date="2020-08" db="EMBL/GenBank/DDBJ databases">
        <title>Genomic Encyclopedia of Type Strains, Phase III (KMG-III): the genomes of soil and plant-associated and newly described type strains.</title>
        <authorList>
            <person name="Whitman W."/>
        </authorList>
    </citation>
    <scope>NUCLEOTIDE SEQUENCE [LARGE SCALE GENOMIC DNA]</scope>
    <source>
        <strain evidence="3 4">CECT 8803</strain>
    </source>
</reference>
<dbReference type="PANTHER" id="PTHR34075">
    <property type="entry name" value="BLR3430 PROTEIN"/>
    <property type="match status" value="1"/>
</dbReference>
<evidence type="ECO:0000313" key="4">
    <source>
        <dbReference type="Proteomes" id="UP000581135"/>
    </source>
</evidence>
<dbReference type="AlphaFoldDB" id="A0A839SQ47"/>
<evidence type="ECO:0000259" key="2">
    <source>
        <dbReference type="Pfam" id="PF12172"/>
    </source>
</evidence>
<feature type="domain" description="ChsH2 C-terminal OB-fold" evidence="1">
    <location>
        <begin position="58"/>
        <end position="119"/>
    </location>
</feature>
<dbReference type="InterPro" id="IPR052513">
    <property type="entry name" value="Thioester_dehydratase-like"/>
</dbReference>
<dbReference type="InterPro" id="IPR022002">
    <property type="entry name" value="ChsH2_Znr"/>
</dbReference>
<organism evidence="3 4">
    <name type="scientific">Limibacillus halophilus</name>
    <dbReference type="NCBI Taxonomy" id="1579333"/>
    <lineage>
        <taxon>Bacteria</taxon>
        <taxon>Pseudomonadati</taxon>
        <taxon>Pseudomonadota</taxon>
        <taxon>Alphaproteobacteria</taxon>
        <taxon>Rhodospirillales</taxon>
        <taxon>Rhodovibrionaceae</taxon>
        <taxon>Limibacillus</taxon>
    </lineage>
</organism>
<comment type="caution">
    <text evidence="3">The sequence shown here is derived from an EMBL/GenBank/DDBJ whole genome shotgun (WGS) entry which is preliminary data.</text>
</comment>
<evidence type="ECO:0000259" key="1">
    <source>
        <dbReference type="Pfam" id="PF01796"/>
    </source>
</evidence>
<dbReference type="Gene3D" id="6.10.30.10">
    <property type="match status" value="1"/>
</dbReference>
<keyword evidence="4" id="KW-1185">Reference proteome</keyword>
<dbReference type="RefSeq" id="WP_183415139.1">
    <property type="nucleotide sequence ID" value="NZ_JACHXA010000001.1"/>
</dbReference>
<dbReference type="Pfam" id="PF01796">
    <property type="entry name" value="OB_ChsH2_C"/>
    <property type="match status" value="1"/>
</dbReference>
<dbReference type="Pfam" id="PF12172">
    <property type="entry name" value="zf-ChsH2"/>
    <property type="match status" value="1"/>
</dbReference>
<dbReference type="InterPro" id="IPR012340">
    <property type="entry name" value="NA-bd_OB-fold"/>
</dbReference>
<protein>
    <recommendedName>
        <fullName evidence="5">DUF35 domain-containing protein</fullName>
    </recommendedName>
</protein>
<dbReference type="InterPro" id="IPR002878">
    <property type="entry name" value="ChsH2_C"/>
</dbReference>
<sequence>MTHNDQQYPTPRVDQINSAFVEAWAEGVLRLQVCGACGQETFYPRPLCPHCWSSDLGWTEHDGKATLVSYSLVMRPNHPAFFEETPIILAEIALRDGPTMLARVICDDPTQIRSGLLLELLPAEEGKKYPLPTFRPVL</sequence>
<evidence type="ECO:0008006" key="5">
    <source>
        <dbReference type="Google" id="ProtNLM"/>
    </source>
</evidence>
<dbReference type="Proteomes" id="UP000581135">
    <property type="component" value="Unassembled WGS sequence"/>
</dbReference>
<evidence type="ECO:0000313" key="3">
    <source>
        <dbReference type="EMBL" id="MBB3064348.1"/>
    </source>
</evidence>
<dbReference type="EMBL" id="JACHXA010000001">
    <property type="protein sequence ID" value="MBB3064348.1"/>
    <property type="molecule type" value="Genomic_DNA"/>
</dbReference>
<name>A0A839SQ47_9PROT</name>
<dbReference type="PANTHER" id="PTHR34075:SF5">
    <property type="entry name" value="BLR3430 PROTEIN"/>
    <property type="match status" value="1"/>
</dbReference>
<feature type="domain" description="ChsH2 rubredoxin-like zinc ribbon" evidence="2">
    <location>
        <begin position="22"/>
        <end position="56"/>
    </location>
</feature>